<keyword evidence="3" id="KW-1185">Reference proteome</keyword>
<dbReference type="AlphaFoldDB" id="A0AB34K940"/>
<evidence type="ECO:0000313" key="2">
    <source>
        <dbReference type="EMBL" id="KAL1529697.1"/>
    </source>
</evidence>
<sequence length="223" mass="23639">MAGLLVVHLAVGLSSGALLAASPHHRRLALRAQPPLVMQFPSKPPPEVMRVLEPAYEGAARGGTPFVVGTEQELTAIWNAMVRVYGSREDALAAVRRNQQVILPYMNTPECIIGAHAALVTIFGKEGAAEIIRKNPGVLACNPTSLAKTPAKEIENAANFVVWFDGLPSVVKEGIPFFTFLGLVGIIAGRIIVCKSGQCGTTAEWDLQGGLGVQLLRALGVVQ</sequence>
<dbReference type="EMBL" id="JBGBPQ010000001">
    <property type="protein sequence ID" value="KAL1529697.1"/>
    <property type="molecule type" value="Genomic_DNA"/>
</dbReference>
<gene>
    <name evidence="2" type="ORF">AB1Y20_000636</name>
</gene>
<organism evidence="2 3">
    <name type="scientific">Prymnesium parvum</name>
    <name type="common">Toxic golden alga</name>
    <dbReference type="NCBI Taxonomy" id="97485"/>
    <lineage>
        <taxon>Eukaryota</taxon>
        <taxon>Haptista</taxon>
        <taxon>Haptophyta</taxon>
        <taxon>Prymnesiophyceae</taxon>
        <taxon>Prymnesiales</taxon>
        <taxon>Prymnesiaceae</taxon>
        <taxon>Prymnesium</taxon>
    </lineage>
</organism>
<reference evidence="2 3" key="1">
    <citation type="journal article" date="2024" name="Science">
        <title>Giant polyketide synthase enzymes in the biosynthesis of giant marine polyether toxins.</title>
        <authorList>
            <person name="Fallon T.R."/>
            <person name="Shende V.V."/>
            <person name="Wierzbicki I.H."/>
            <person name="Pendleton A.L."/>
            <person name="Watervoot N.F."/>
            <person name="Auber R.P."/>
            <person name="Gonzalez D.J."/>
            <person name="Wisecaver J.H."/>
            <person name="Moore B.S."/>
        </authorList>
    </citation>
    <scope>NUCLEOTIDE SEQUENCE [LARGE SCALE GENOMIC DNA]</scope>
    <source>
        <strain evidence="2 3">12B1</strain>
    </source>
</reference>
<accession>A0AB34K940</accession>
<keyword evidence="1" id="KW-0732">Signal</keyword>
<feature type="chain" id="PRO_5044266350" evidence="1">
    <location>
        <begin position="17"/>
        <end position="223"/>
    </location>
</feature>
<evidence type="ECO:0000313" key="3">
    <source>
        <dbReference type="Proteomes" id="UP001515480"/>
    </source>
</evidence>
<evidence type="ECO:0000256" key="1">
    <source>
        <dbReference type="SAM" id="SignalP"/>
    </source>
</evidence>
<proteinExistence type="predicted"/>
<protein>
    <submittedName>
        <fullName evidence="2">Uncharacterized protein</fullName>
    </submittedName>
</protein>
<dbReference type="Proteomes" id="UP001515480">
    <property type="component" value="Unassembled WGS sequence"/>
</dbReference>
<name>A0AB34K940_PRYPA</name>
<comment type="caution">
    <text evidence="2">The sequence shown here is derived from an EMBL/GenBank/DDBJ whole genome shotgun (WGS) entry which is preliminary data.</text>
</comment>
<feature type="signal peptide" evidence="1">
    <location>
        <begin position="1"/>
        <end position="16"/>
    </location>
</feature>